<dbReference type="Proteomes" id="UP001054889">
    <property type="component" value="Unassembled WGS sequence"/>
</dbReference>
<organism evidence="3 4">
    <name type="scientific">Eleusine coracana subsp. coracana</name>
    <dbReference type="NCBI Taxonomy" id="191504"/>
    <lineage>
        <taxon>Eukaryota</taxon>
        <taxon>Viridiplantae</taxon>
        <taxon>Streptophyta</taxon>
        <taxon>Embryophyta</taxon>
        <taxon>Tracheophyta</taxon>
        <taxon>Spermatophyta</taxon>
        <taxon>Magnoliopsida</taxon>
        <taxon>Liliopsida</taxon>
        <taxon>Poales</taxon>
        <taxon>Poaceae</taxon>
        <taxon>PACMAD clade</taxon>
        <taxon>Chloridoideae</taxon>
        <taxon>Cynodonteae</taxon>
        <taxon>Eleusininae</taxon>
        <taxon>Eleusine</taxon>
    </lineage>
</organism>
<dbReference type="EMBL" id="BQKI01000072">
    <property type="protein sequence ID" value="GJN16246.1"/>
    <property type="molecule type" value="Genomic_DNA"/>
</dbReference>
<dbReference type="InterPro" id="IPR056018">
    <property type="entry name" value="DUF7597"/>
</dbReference>
<proteinExistence type="predicted"/>
<feature type="domain" description="DUF7597" evidence="1">
    <location>
        <begin position="7"/>
        <end position="125"/>
    </location>
</feature>
<protein>
    <recommendedName>
        <fullName evidence="1">DUF7597 domain-containing protein</fullName>
    </recommendedName>
</protein>
<comment type="caution">
    <text evidence="3">The sequence shown here is derived from an EMBL/GenBank/DDBJ whole genome shotgun (WGS) entry which is preliminary data.</text>
</comment>
<gene>
    <name evidence="3" type="primary">gb03292</name>
    <name evidence="2" type="synonym">gb03211</name>
    <name evidence="2" type="ORF">PR202_gb03211</name>
    <name evidence="3" type="ORF">PR202_gb03292</name>
</gene>
<name>A0AAV5E1H3_ELECO</name>
<evidence type="ECO:0000313" key="3">
    <source>
        <dbReference type="EMBL" id="GJN16317.1"/>
    </source>
</evidence>
<dbReference type="PANTHER" id="PTHR33075">
    <property type="entry name" value="OS02G0499800 PROTEIN"/>
    <property type="match status" value="1"/>
</dbReference>
<evidence type="ECO:0000259" key="1">
    <source>
        <dbReference type="Pfam" id="PF24530"/>
    </source>
</evidence>
<dbReference type="Pfam" id="PF24530">
    <property type="entry name" value="DUF7597"/>
    <property type="match status" value="1"/>
</dbReference>
<keyword evidence="4" id="KW-1185">Reference proteome</keyword>
<dbReference type="PANTHER" id="PTHR33075:SF7">
    <property type="entry name" value="OS02G0303350 PROTEIN"/>
    <property type="match status" value="1"/>
</dbReference>
<evidence type="ECO:0000313" key="4">
    <source>
        <dbReference type="Proteomes" id="UP001054889"/>
    </source>
</evidence>
<sequence>MAYNHIDPSPFIPRGFEHVEVLGRATMVQVIGGRPPPCNEDMAIVAIDPMPLQQAPFANIREVLGEFFRDHIRVRVIDMQPCPFGQAYVRFDRISDRDVLVDSSPHQFGDVFVYLAKHNRGPNHTMVQYNHECWLILIGFPLDYWTRPHIESAISAFGKLEVWEQDLNHLSRVLIKARVLDITLVPKWIVISEGDGMQGETWIVQHEVVHRTMLGNVPQDEDPIPAHDDNVDQQPFDFLGFDQMAPEHVFGMPIPDNLQMGQMLKTGACGQMIMLIS</sequence>
<dbReference type="EMBL" id="BQKI01000072">
    <property type="protein sequence ID" value="GJN16317.1"/>
    <property type="molecule type" value="Genomic_DNA"/>
</dbReference>
<evidence type="ECO:0000313" key="2">
    <source>
        <dbReference type="EMBL" id="GJN16246.1"/>
    </source>
</evidence>
<dbReference type="AlphaFoldDB" id="A0AAV5E1H3"/>
<reference evidence="3" key="2">
    <citation type="submission" date="2021-12" db="EMBL/GenBank/DDBJ databases">
        <title>Resequencing data analysis of finger millet.</title>
        <authorList>
            <person name="Hatakeyama M."/>
            <person name="Aluri S."/>
            <person name="Balachadran M.T."/>
            <person name="Sivarajan S.R."/>
            <person name="Poveda L."/>
            <person name="Shimizu-Inatsugi R."/>
            <person name="Schlapbach R."/>
            <person name="Sreeman S.M."/>
            <person name="Shimizu K.K."/>
        </authorList>
    </citation>
    <scope>NUCLEOTIDE SEQUENCE</scope>
</reference>
<accession>A0AAV5E1H3</accession>
<reference evidence="3" key="1">
    <citation type="journal article" date="2018" name="DNA Res.">
        <title>Multiple hybrid de novo genome assembly of finger millet, an orphan allotetraploid crop.</title>
        <authorList>
            <person name="Hatakeyama M."/>
            <person name="Aluri S."/>
            <person name="Balachadran M.T."/>
            <person name="Sivarajan S.R."/>
            <person name="Patrignani A."/>
            <person name="Gruter S."/>
            <person name="Poveda L."/>
            <person name="Shimizu-Inatsugi R."/>
            <person name="Baeten J."/>
            <person name="Francoijs K.J."/>
            <person name="Nataraja K.N."/>
            <person name="Reddy Y.A.N."/>
            <person name="Phadnis S."/>
            <person name="Ravikumar R.L."/>
            <person name="Schlapbach R."/>
            <person name="Sreeman S.M."/>
            <person name="Shimizu K.K."/>
        </authorList>
    </citation>
    <scope>NUCLEOTIDE SEQUENCE</scope>
</reference>